<protein>
    <submittedName>
        <fullName evidence="1">Uncharacterized protein</fullName>
    </submittedName>
</protein>
<evidence type="ECO:0000313" key="1">
    <source>
        <dbReference type="EMBL" id="AEX61233.1"/>
    </source>
</evidence>
<accession>H2EA10</accession>
<proteinExistence type="predicted"/>
<organism evidence="1">
    <name type="scientific">Megavirus courdo7</name>
    <dbReference type="NCBI Taxonomy" id="1128135"/>
    <lineage>
        <taxon>Viruses</taxon>
        <taxon>Varidnaviria</taxon>
        <taxon>Bamfordvirae</taxon>
        <taxon>Nucleocytoviricota</taxon>
        <taxon>Megaviricetes</taxon>
        <taxon>Imitervirales</taxon>
        <taxon>Mimiviridae</taxon>
        <taxon>Megamimivirinae</taxon>
        <taxon>Megavirus</taxon>
    </lineage>
</organism>
<dbReference type="EMBL" id="JN885990">
    <property type="protein sequence ID" value="AEX61233.1"/>
    <property type="molecule type" value="Genomic_DNA"/>
</dbReference>
<name>H2EA10_9VIRU</name>
<gene>
    <name evidence="1" type="ORF">c7_L167</name>
</gene>
<reference evidence="1" key="1">
    <citation type="submission" date="2011-10" db="EMBL/GenBank/DDBJ databases">
        <title>Provirophages and transpovirons: unique mobilome of giant viruses.</title>
        <authorList>
            <person name="Desnues C."/>
            <person name="LaScola B."/>
            <person name="Yutin N."/>
            <person name="Fournous G."/>
            <person name="Koonin E."/>
            <person name="Raoult D."/>
        </authorList>
    </citation>
    <scope>NUCLEOTIDE SEQUENCE</scope>
    <source>
        <strain evidence="1">Mv13-c7</strain>
    </source>
</reference>
<sequence>MSSSEESCNLKQTLGLIYDKFKSFMCKVNNVILVAADEDATILIGLVSESQEYTCRMSSGAYQSIKINRTSQFNRCKVLNKDL</sequence>